<evidence type="ECO:0000313" key="2">
    <source>
        <dbReference type="Proteomes" id="UP000178656"/>
    </source>
</evidence>
<name>A0A1F5TGB7_9BACT</name>
<proteinExistence type="predicted"/>
<protein>
    <submittedName>
        <fullName evidence="1">Uncharacterized protein</fullName>
    </submittedName>
</protein>
<dbReference type="EMBL" id="MFGM01000013">
    <property type="protein sequence ID" value="OGF37893.1"/>
    <property type="molecule type" value="Genomic_DNA"/>
</dbReference>
<accession>A0A1F5TGB7</accession>
<reference evidence="1 2" key="1">
    <citation type="journal article" date="2016" name="Nat. Commun.">
        <title>Thousands of microbial genomes shed light on interconnected biogeochemical processes in an aquifer system.</title>
        <authorList>
            <person name="Anantharaman K."/>
            <person name="Brown C.T."/>
            <person name="Hug L.A."/>
            <person name="Sharon I."/>
            <person name="Castelle C.J."/>
            <person name="Probst A.J."/>
            <person name="Thomas B.C."/>
            <person name="Singh A."/>
            <person name="Wilkins M.J."/>
            <person name="Karaoz U."/>
            <person name="Brodie E.L."/>
            <person name="Williams K.H."/>
            <person name="Hubbard S.S."/>
            <person name="Banfield J.F."/>
        </authorList>
    </citation>
    <scope>NUCLEOTIDE SEQUENCE [LARGE SCALE GENOMIC DNA]</scope>
</reference>
<comment type="caution">
    <text evidence="1">The sequence shown here is derived from an EMBL/GenBank/DDBJ whole genome shotgun (WGS) entry which is preliminary data.</text>
</comment>
<sequence length="113" mass="12437">MAKISSSMQSVQTILWSLFYSQVYYDEEQQKLQVGPGGLADGDSLRHPLNETERLQKMQNGPGGLCNKVVPTNSPAETVELIAAAMVGDEIFRQKAQAAFDEGQEKEEDKFAA</sequence>
<dbReference type="AlphaFoldDB" id="A0A1F5TGB7"/>
<organism evidence="1 2">
    <name type="scientific">Candidatus Falkowbacteria bacterium RIFOXYC2_FULL_48_21</name>
    <dbReference type="NCBI Taxonomy" id="1798005"/>
    <lineage>
        <taxon>Bacteria</taxon>
        <taxon>Candidatus Falkowiibacteriota</taxon>
    </lineage>
</organism>
<gene>
    <name evidence="1" type="ORF">A2482_02385</name>
</gene>
<dbReference type="Proteomes" id="UP000178656">
    <property type="component" value="Unassembled WGS sequence"/>
</dbReference>
<evidence type="ECO:0000313" key="1">
    <source>
        <dbReference type="EMBL" id="OGF37893.1"/>
    </source>
</evidence>